<name>A0A6I8M1J5_9PSEU</name>
<keyword evidence="3" id="KW-1185">Reference proteome</keyword>
<evidence type="ECO:0000256" key="1">
    <source>
        <dbReference type="SAM" id="MobiDB-lite"/>
    </source>
</evidence>
<protein>
    <submittedName>
        <fullName evidence="2">Uncharacterized protein</fullName>
    </submittedName>
</protein>
<feature type="region of interest" description="Disordered" evidence="1">
    <location>
        <begin position="20"/>
        <end position="49"/>
    </location>
</feature>
<dbReference type="EMBL" id="CABVGP010000002">
    <property type="protein sequence ID" value="VVJ21349.1"/>
    <property type="molecule type" value="Genomic_DNA"/>
</dbReference>
<proteinExistence type="predicted"/>
<reference evidence="2 3" key="1">
    <citation type="submission" date="2019-09" db="EMBL/GenBank/DDBJ databases">
        <authorList>
            <person name="Leyn A S."/>
        </authorList>
    </citation>
    <scope>NUCLEOTIDE SEQUENCE [LARGE SCALE GENOMIC DNA]</scope>
    <source>
        <strain evidence="2">AA231_1</strain>
    </source>
</reference>
<sequence>MGRGKLSALRHVFGPGERIPWAAVRGDPHRSVSTSSRDALSLRPPGGVT</sequence>
<dbReference type="AlphaFoldDB" id="A0A6I8M1J5"/>
<evidence type="ECO:0000313" key="3">
    <source>
        <dbReference type="Proteomes" id="UP000399805"/>
    </source>
</evidence>
<gene>
    <name evidence="2" type="ORF">AA23TX_06370</name>
</gene>
<accession>A0A6I8M1J5</accession>
<evidence type="ECO:0000313" key="2">
    <source>
        <dbReference type="EMBL" id="VVJ21349.1"/>
    </source>
</evidence>
<organism evidence="2 3">
    <name type="scientific">Amycolatopsis camponoti</name>
    <dbReference type="NCBI Taxonomy" id="2606593"/>
    <lineage>
        <taxon>Bacteria</taxon>
        <taxon>Bacillati</taxon>
        <taxon>Actinomycetota</taxon>
        <taxon>Actinomycetes</taxon>
        <taxon>Pseudonocardiales</taxon>
        <taxon>Pseudonocardiaceae</taxon>
        <taxon>Amycolatopsis</taxon>
    </lineage>
</organism>
<dbReference type="Proteomes" id="UP000399805">
    <property type="component" value="Unassembled WGS sequence"/>
</dbReference>